<evidence type="ECO:0000259" key="1">
    <source>
        <dbReference type="Pfam" id="PF06792"/>
    </source>
</evidence>
<dbReference type="PANTHER" id="PTHR31862">
    <property type="entry name" value="UPF0261 DOMAIN PROTEIN (AFU_ORTHOLOGUE AFUA_1G10120)"/>
    <property type="match status" value="1"/>
</dbReference>
<dbReference type="Pfam" id="PF06792">
    <property type="entry name" value="UPF0261"/>
    <property type="match status" value="1"/>
</dbReference>
<dbReference type="AlphaFoldDB" id="A0A2J6PEQ1"/>
<evidence type="ECO:0000259" key="2">
    <source>
        <dbReference type="Pfam" id="PF23189"/>
    </source>
</evidence>
<evidence type="ECO:0000313" key="4">
    <source>
        <dbReference type="Proteomes" id="UP000235672"/>
    </source>
</evidence>
<accession>A0A2J6PEQ1</accession>
<sequence length="428" mass="46645">MPHILLIGTLDTKLEEFVYLHSQLFKLSIDAPTPLQVTLIDCGRLPTQHEAITITWPQLVQKYGPGGDFNFGTSPRGDIIKHMIHCTTNCVKQILQTTPVHGILSAGGTGGTSLVSAVMREVAPLGMPKLIVSTVASGDTGPVVGETDITMMYSVVDIAGSNAMLRNVLGNTAGAMFGMSTAYEKRLLSENQLENKGQQKLRVGITMFGVTTPCVDKIREHLTKKYQVEVFVFHATGHGGKAMERMIVEGKLDAVLDVTTTEICDHLMGGNMSAGPTRLEAALKRGIPNIISVGATDMVNFGLKSMVPEKYQGRKLFEHNPTVTLMRTTEEECRMVGDFMMEKIKEHAKVTENVEVWIPRGGVSLIAVPGQVFEDDDADWVLSETIKAGLKGTGVRIVEDEREINDASFAVAMAESLMRLCGKEKLEI</sequence>
<dbReference type="NCBIfam" id="NF002674">
    <property type="entry name" value="PRK02399.1-2"/>
    <property type="match status" value="1"/>
</dbReference>
<dbReference type="InterPro" id="IPR044122">
    <property type="entry name" value="UPF0261_N"/>
</dbReference>
<reference evidence="3 4" key="1">
    <citation type="submission" date="2016-05" db="EMBL/GenBank/DDBJ databases">
        <title>A degradative enzymes factory behind the ericoid mycorrhizal symbiosis.</title>
        <authorList>
            <consortium name="DOE Joint Genome Institute"/>
            <person name="Martino E."/>
            <person name="Morin E."/>
            <person name="Grelet G."/>
            <person name="Kuo A."/>
            <person name="Kohler A."/>
            <person name="Daghino S."/>
            <person name="Barry K."/>
            <person name="Choi C."/>
            <person name="Cichocki N."/>
            <person name="Clum A."/>
            <person name="Copeland A."/>
            <person name="Hainaut M."/>
            <person name="Haridas S."/>
            <person name="Labutti K."/>
            <person name="Lindquist E."/>
            <person name="Lipzen A."/>
            <person name="Khouja H.-R."/>
            <person name="Murat C."/>
            <person name="Ohm R."/>
            <person name="Olson A."/>
            <person name="Spatafora J."/>
            <person name="Veneault-Fourrey C."/>
            <person name="Henrissat B."/>
            <person name="Grigoriev I."/>
            <person name="Martin F."/>
            <person name="Perotto S."/>
        </authorList>
    </citation>
    <scope>NUCLEOTIDE SEQUENCE [LARGE SCALE GENOMIC DNA]</scope>
    <source>
        <strain evidence="3 4">UAMH 7357</strain>
    </source>
</reference>
<evidence type="ECO:0000313" key="3">
    <source>
        <dbReference type="EMBL" id="PMD12473.1"/>
    </source>
</evidence>
<dbReference type="InterPro" id="IPR008322">
    <property type="entry name" value="UPF0261"/>
</dbReference>
<dbReference type="PIRSF" id="PIRSF033271">
    <property type="entry name" value="UCP033271"/>
    <property type="match status" value="1"/>
</dbReference>
<dbReference type="Gene3D" id="3.40.50.12030">
    <property type="entry name" value="Uncharacterised protein family UPF0261, NC domain"/>
    <property type="match status" value="1"/>
</dbReference>
<dbReference type="InterPro" id="IPR056778">
    <property type="entry name" value="UPF0261_C"/>
</dbReference>
<feature type="domain" description="UPF0261" evidence="1">
    <location>
        <begin position="2"/>
        <end position="184"/>
    </location>
</feature>
<dbReference type="Pfam" id="PF23189">
    <property type="entry name" value="UPF0261_C"/>
    <property type="match status" value="1"/>
</dbReference>
<keyword evidence="4" id="KW-1185">Reference proteome</keyword>
<dbReference type="PANTHER" id="PTHR31862:SF1">
    <property type="entry name" value="UPF0261 DOMAIN PROTEIN (AFU_ORTHOLOGUE AFUA_1G10120)"/>
    <property type="match status" value="1"/>
</dbReference>
<dbReference type="Proteomes" id="UP000235672">
    <property type="component" value="Unassembled WGS sequence"/>
</dbReference>
<dbReference type="CDD" id="cd15488">
    <property type="entry name" value="Tm-1-like"/>
    <property type="match status" value="1"/>
</dbReference>
<dbReference type="InterPro" id="IPR051353">
    <property type="entry name" value="Tobamovirus_resist_UPF0261"/>
</dbReference>
<dbReference type="STRING" id="1745343.A0A2J6PEQ1"/>
<dbReference type="OrthoDB" id="10264588at2759"/>
<proteinExistence type="predicted"/>
<dbReference type="Gene3D" id="3.40.50.12020">
    <property type="entry name" value="Uncharacterised protein family UPF0261, NN domain"/>
    <property type="match status" value="1"/>
</dbReference>
<dbReference type="EMBL" id="KZ613549">
    <property type="protein sequence ID" value="PMD12473.1"/>
    <property type="molecule type" value="Genomic_DNA"/>
</dbReference>
<organism evidence="3 4">
    <name type="scientific">Hyaloscypha hepaticicola</name>
    <dbReference type="NCBI Taxonomy" id="2082293"/>
    <lineage>
        <taxon>Eukaryota</taxon>
        <taxon>Fungi</taxon>
        <taxon>Dikarya</taxon>
        <taxon>Ascomycota</taxon>
        <taxon>Pezizomycotina</taxon>
        <taxon>Leotiomycetes</taxon>
        <taxon>Helotiales</taxon>
        <taxon>Hyaloscyphaceae</taxon>
        <taxon>Hyaloscypha</taxon>
    </lineage>
</organism>
<gene>
    <name evidence="3" type="ORF">NA56DRAFT_613447</name>
</gene>
<name>A0A2J6PEQ1_9HELO</name>
<feature type="domain" description="UPF0261" evidence="2">
    <location>
        <begin position="200"/>
        <end position="420"/>
    </location>
</feature>
<protein>
    <submittedName>
        <fullName evidence="3">UPF0261 domain-containing protein</fullName>
    </submittedName>
</protein>